<dbReference type="SMART" id="SM00343">
    <property type="entry name" value="ZnF_C2HC"/>
    <property type="match status" value="6"/>
</dbReference>
<reference evidence="4" key="1">
    <citation type="journal article" date="2023" name="Science">
        <title>Genome structures resolve the early diversification of teleost fishes.</title>
        <authorList>
            <person name="Parey E."/>
            <person name="Louis A."/>
            <person name="Montfort J."/>
            <person name="Bouchez O."/>
            <person name="Roques C."/>
            <person name="Iampietro C."/>
            <person name="Lluch J."/>
            <person name="Castinel A."/>
            <person name="Donnadieu C."/>
            <person name="Desvignes T."/>
            <person name="Floi Bucao C."/>
            <person name="Jouanno E."/>
            <person name="Wen M."/>
            <person name="Mejri S."/>
            <person name="Dirks R."/>
            <person name="Jansen H."/>
            <person name="Henkel C."/>
            <person name="Chen W.J."/>
            <person name="Zahm M."/>
            <person name="Cabau C."/>
            <person name="Klopp C."/>
            <person name="Thompson A.W."/>
            <person name="Robinson-Rechavi M."/>
            <person name="Braasch I."/>
            <person name="Lecointre G."/>
            <person name="Bobe J."/>
            <person name="Postlethwait J.H."/>
            <person name="Berthelot C."/>
            <person name="Roest Crollius H."/>
            <person name="Guiguen Y."/>
        </authorList>
    </citation>
    <scope>NUCLEOTIDE SEQUENCE</scope>
    <source>
        <strain evidence="4">WJC10195</strain>
    </source>
</reference>
<evidence type="ECO:0000313" key="4">
    <source>
        <dbReference type="EMBL" id="KAJ8352436.1"/>
    </source>
</evidence>
<evidence type="ECO:0000256" key="2">
    <source>
        <dbReference type="SAM" id="MobiDB-lite"/>
    </source>
</evidence>
<dbReference type="GO" id="GO:0003723">
    <property type="term" value="F:RNA binding"/>
    <property type="evidence" value="ECO:0007669"/>
    <property type="project" value="InterPro"/>
</dbReference>
<sequence length="1580" mass="177056">MNSRQPPFCRRCMQVGNINMECDKVVCHNCGKKGHMAVECREPKACNICGSEEHLMKGCPERRPSYEDALTGGVSRDLQEAKETENEAAGQSVAEDAAEESRGAEAGDAGPAEGAAEGESPAAEDIMEEEGVMEQLGSEVQSTTYSEMLVLAGSGEDRSLDLGMEQEEVGEADSESEGVPTLLEDIGGALHGAKRKQVERKADPTVERPAKAKVVKERIKEFCVAYGKIRRREEKARVWLSQKELQYWMGVANRGGRVDSEEVKRVKSEIREHYNQKAKGFSFMARVERREKDEKVTAFFFKSIKTRQTTAFMETLRSEQGEVVEQQDKLDAAVRFYSALFRARERNVSEGDRLVSQLWTKVKSGKQEALGKDIVREEVREAVFALQNGKTPGRDGIPKELYAAFWEIMGEDLVEVLNELGKQGKMPSSMREGIIHLLYKKGDRKELGNWRPVTLLCVDCKVLGKVLANRAKGLPWRRTRLGFPGRREDGTMEGPAPESFSGGVRLRNTLRVVVALPRRQEVDLSFVIVKVFKEIFSVGVSRMYCIQDFQARGFFDVTLDSESLCLEVFEMYKALGPHKVLSGISFEPLFSFDVKLVTDMVYNPFVSGLDVELFLKQYCTILRAGVRLKNSFGVWNGKRLFLVRLRRDVAGLGGLRHLPAVFSIGPDKGFLTYTGLPTYCRRCFRYGHMAKDCSAAIVCSLCGAEGHVAKDCKQDKRYHLCGSTEHLFRNCPDRRQSFAEAVRLGRPPPGGEAGVQQQDRRTSTAEACPEASAPAPDPLRGFQLAGESSVSAAGASAEFLEARVVQGTMEATTAEALEKVKLPEMSELGVPVAIEGEQGGEALAALLAEIGEPAEVLVGEAGAEVEEMPQEAPTLKRSLEVGWGERMDKVEELHLLKVVEAGKMGFPSKKVRVGVSSGSDSDESAGGVSLEEDSPTSAPGFTWGNSRGARSRLDYLFVPGGQRVSSVEVIPLFFSDHSGVRTTVGFSAPKFGKSFWKLNVQVLEEEAFCNRFVSLYRSWGKLKPFYGSVIEWWEMIKERTRGLVKGYCKGKRWREQRYLVKLQGELGALYTAWNLGGAFDMERWARLKEELKVHFEGRARSFSFKSQGKGWEKDERCNSYFFQSVQARRVKRVMQGLRGVDGRVWTGAEEMVGATTVFYRELFGERGVDRSAREVFLGLIEERVPGDVCAALELPFSLEELHRALMGMKSRKVPGGGGVALKVSQYADDLTLFLGTERGLETALGVVEDFSRGSGALVNVGKSQFKFFGTWRSRTDPLYGLRLCEGPLRILGVDFAGGVAEDAQYNWERRLAGAKRKLGLWSTRCLTISGPRRHTFQFFLHFWFSGFFRFLVEWDNRVPRAEKVPTHIMRVVRWAKGHKECRERDLVLDHRRLYRALRGKLMPAGGLGVGVGKGVWAVVQAKGLENKLKDLNWLVAYRRLPVREVLYCYGLTEDRFCTRVGCATEMETVQHVFWGCGFAQDVWGLVKARYRVVQGVGQEGVLYGEDLGGKKGRESFLTLWLLSMTKHKLWVARGERGSLRQGWTARGVVEMVRVEVERRFQWEVRKWGFNAARERWKVLL</sequence>
<dbReference type="EMBL" id="JAINUF010000008">
    <property type="protein sequence ID" value="KAJ8352436.1"/>
    <property type="molecule type" value="Genomic_DNA"/>
</dbReference>
<gene>
    <name evidence="4" type="ORF">SKAU_G00239120</name>
</gene>
<dbReference type="GO" id="GO:0002218">
    <property type="term" value="P:activation of innate immune response"/>
    <property type="evidence" value="ECO:0007669"/>
    <property type="project" value="InterPro"/>
</dbReference>
<dbReference type="SUPFAM" id="SSF57756">
    <property type="entry name" value="Retrovirus zinc finger-like domains"/>
    <property type="match status" value="2"/>
</dbReference>
<dbReference type="PANTHER" id="PTHR22639:SF7">
    <property type="entry name" value="CCHC-TYPE DOMAIN-CONTAINING PROTEIN"/>
    <property type="match status" value="1"/>
</dbReference>
<comment type="caution">
    <text evidence="4">The sequence shown here is derived from an EMBL/GenBank/DDBJ whole genome shotgun (WGS) entry which is preliminary data.</text>
</comment>
<dbReference type="GO" id="GO:0008270">
    <property type="term" value="F:zinc ion binding"/>
    <property type="evidence" value="ECO:0007669"/>
    <property type="project" value="UniProtKB-KW"/>
</dbReference>
<proteinExistence type="predicted"/>
<feature type="compositionally biased region" description="Low complexity" evidence="2">
    <location>
        <begin position="764"/>
        <end position="774"/>
    </location>
</feature>
<feature type="region of interest" description="Disordered" evidence="2">
    <location>
        <begin position="743"/>
        <end position="781"/>
    </location>
</feature>
<feature type="region of interest" description="Disordered" evidence="2">
    <location>
        <begin position="912"/>
        <end position="943"/>
    </location>
</feature>
<feature type="domain" description="CCHC-type" evidence="3">
    <location>
        <begin position="699"/>
        <end position="714"/>
    </location>
</feature>
<feature type="domain" description="CCHC-type" evidence="3">
    <location>
        <begin position="680"/>
        <end position="693"/>
    </location>
</feature>
<evidence type="ECO:0000313" key="5">
    <source>
        <dbReference type="Proteomes" id="UP001152622"/>
    </source>
</evidence>
<evidence type="ECO:0000259" key="3">
    <source>
        <dbReference type="PROSITE" id="PS50158"/>
    </source>
</evidence>
<dbReference type="PROSITE" id="PS50158">
    <property type="entry name" value="ZF_CCHC"/>
    <property type="match status" value="3"/>
</dbReference>
<dbReference type="GO" id="GO:0003690">
    <property type="term" value="F:double-stranded DNA binding"/>
    <property type="evidence" value="ECO:0007669"/>
    <property type="project" value="InterPro"/>
</dbReference>
<dbReference type="InterPro" id="IPR036875">
    <property type="entry name" value="Znf_CCHC_sf"/>
</dbReference>
<dbReference type="Pfam" id="PF13966">
    <property type="entry name" value="zf-RVT"/>
    <property type="match status" value="1"/>
</dbReference>
<name>A0A9Q1IU49_SYNKA</name>
<dbReference type="PANTHER" id="PTHR22639">
    <property type="entry name" value="GAG-RELATED PROTEIN"/>
    <property type="match status" value="1"/>
</dbReference>
<dbReference type="OrthoDB" id="416119at2759"/>
<keyword evidence="1" id="KW-0863">Zinc-finger</keyword>
<protein>
    <recommendedName>
        <fullName evidence="3">CCHC-type domain-containing protein</fullName>
    </recommendedName>
</protein>
<keyword evidence="1" id="KW-0479">Metal-binding</keyword>
<keyword evidence="5" id="KW-1185">Reference proteome</keyword>
<dbReference type="Proteomes" id="UP001152622">
    <property type="component" value="Chromosome 8"/>
</dbReference>
<feature type="compositionally biased region" description="Low complexity" evidence="2">
    <location>
        <begin position="106"/>
        <end position="122"/>
    </location>
</feature>
<dbReference type="Gene3D" id="4.10.60.10">
    <property type="entry name" value="Zinc finger, CCHC-type"/>
    <property type="match status" value="2"/>
</dbReference>
<dbReference type="InterPro" id="IPR026960">
    <property type="entry name" value="RVT-Znf"/>
</dbReference>
<dbReference type="Pfam" id="PF23058">
    <property type="entry name" value="RBD_ZCCHC3_2nd"/>
    <property type="match status" value="1"/>
</dbReference>
<feature type="region of interest" description="Disordered" evidence="2">
    <location>
        <begin position="77"/>
        <end position="122"/>
    </location>
</feature>
<dbReference type="InterPro" id="IPR057811">
    <property type="entry name" value="RBD_ZCCHC3_2nd"/>
</dbReference>
<dbReference type="InterPro" id="IPR042509">
    <property type="entry name" value="ZCCHC3"/>
</dbReference>
<feature type="compositionally biased region" description="Low complexity" evidence="2">
    <location>
        <begin position="913"/>
        <end position="929"/>
    </location>
</feature>
<evidence type="ECO:0000256" key="1">
    <source>
        <dbReference type="PROSITE-ProRule" id="PRU00047"/>
    </source>
</evidence>
<organism evidence="4 5">
    <name type="scientific">Synaphobranchus kaupii</name>
    <name type="common">Kaup's arrowtooth eel</name>
    <dbReference type="NCBI Taxonomy" id="118154"/>
    <lineage>
        <taxon>Eukaryota</taxon>
        <taxon>Metazoa</taxon>
        <taxon>Chordata</taxon>
        <taxon>Craniata</taxon>
        <taxon>Vertebrata</taxon>
        <taxon>Euteleostomi</taxon>
        <taxon>Actinopterygii</taxon>
        <taxon>Neopterygii</taxon>
        <taxon>Teleostei</taxon>
        <taxon>Anguilliformes</taxon>
        <taxon>Synaphobranchidae</taxon>
        <taxon>Synaphobranchus</taxon>
    </lineage>
</organism>
<dbReference type="InterPro" id="IPR057810">
    <property type="entry name" value="RBD_ZCCHC3_1st"/>
</dbReference>
<keyword evidence="1" id="KW-0862">Zinc</keyword>
<accession>A0A9Q1IU49</accession>
<dbReference type="Pfam" id="PF00098">
    <property type="entry name" value="zf-CCHC"/>
    <property type="match status" value="2"/>
</dbReference>
<feature type="domain" description="CCHC-type" evidence="3">
    <location>
        <begin position="27"/>
        <end position="42"/>
    </location>
</feature>
<dbReference type="Pfam" id="PF23057">
    <property type="entry name" value="RBD_ZCCHC3_1st"/>
    <property type="match status" value="1"/>
</dbReference>
<dbReference type="InterPro" id="IPR001878">
    <property type="entry name" value="Znf_CCHC"/>
</dbReference>